<keyword evidence="4" id="KW-0788">Thiol protease</keyword>
<dbReference type="InterPro" id="IPR003653">
    <property type="entry name" value="Peptidase_C48_C"/>
</dbReference>
<feature type="domain" description="Ubiquitin-like protease family profile" evidence="6">
    <location>
        <begin position="391"/>
        <end position="562"/>
    </location>
</feature>
<accession>A0ABD3DER1</accession>
<reference evidence="8" key="1">
    <citation type="journal article" date="2024" name="IScience">
        <title>Strigolactones Initiate the Formation of Haustorium-like Structures in Castilleja.</title>
        <authorList>
            <person name="Buerger M."/>
            <person name="Peterson D."/>
            <person name="Chory J."/>
        </authorList>
    </citation>
    <scope>NUCLEOTIDE SEQUENCE [LARGE SCALE GENOMIC DNA]</scope>
</reference>
<dbReference type="GO" id="GO:0006508">
    <property type="term" value="P:proteolysis"/>
    <property type="evidence" value="ECO:0007669"/>
    <property type="project" value="UniProtKB-KW"/>
</dbReference>
<dbReference type="PANTHER" id="PTHR46915">
    <property type="entry name" value="UBIQUITIN-LIKE PROTEASE 4-RELATED"/>
    <property type="match status" value="1"/>
</dbReference>
<feature type="region of interest" description="Disordered" evidence="5">
    <location>
        <begin position="24"/>
        <end position="43"/>
    </location>
</feature>
<evidence type="ECO:0000256" key="5">
    <source>
        <dbReference type="SAM" id="MobiDB-lite"/>
    </source>
</evidence>
<evidence type="ECO:0000313" key="8">
    <source>
        <dbReference type="Proteomes" id="UP001632038"/>
    </source>
</evidence>
<evidence type="ECO:0000256" key="3">
    <source>
        <dbReference type="ARBA" id="ARBA00022801"/>
    </source>
</evidence>
<dbReference type="Proteomes" id="UP001632038">
    <property type="component" value="Unassembled WGS sequence"/>
</dbReference>
<proteinExistence type="inferred from homology"/>
<dbReference type="Gene3D" id="1.10.418.20">
    <property type="match status" value="1"/>
</dbReference>
<dbReference type="SUPFAM" id="SSF54001">
    <property type="entry name" value="Cysteine proteinases"/>
    <property type="match status" value="1"/>
</dbReference>
<feature type="region of interest" description="Disordered" evidence="5">
    <location>
        <begin position="614"/>
        <end position="669"/>
    </location>
</feature>
<protein>
    <recommendedName>
        <fullName evidence="6">Ubiquitin-like protease family profile domain-containing protein</fullName>
    </recommendedName>
</protein>
<evidence type="ECO:0000259" key="6">
    <source>
        <dbReference type="PROSITE" id="PS50600"/>
    </source>
</evidence>
<keyword evidence="8" id="KW-1185">Reference proteome</keyword>
<keyword evidence="2" id="KW-0645">Protease</keyword>
<dbReference type="InterPro" id="IPR038765">
    <property type="entry name" value="Papain-like_cys_pep_sf"/>
</dbReference>
<dbReference type="PANTHER" id="PTHR46915:SF2">
    <property type="entry name" value="UBIQUITIN-LIKE PROTEASE 4"/>
    <property type="match status" value="1"/>
</dbReference>
<dbReference type="EMBL" id="JAVIJP010000017">
    <property type="protein sequence ID" value="KAL3640527.1"/>
    <property type="molecule type" value="Genomic_DNA"/>
</dbReference>
<dbReference type="GO" id="GO:0016926">
    <property type="term" value="P:protein desumoylation"/>
    <property type="evidence" value="ECO:0007669"/>
    <property type="project" value="UniProtKB-ARBA"/>
</dbReference>
<evidence type="ECO:0000313" key="7">
    <source>
        <dbReference type="EMBL" id="KAL3640527.1"/>
    </source>
</evidence>
<dbReference type="Gene3D" id="3.30.310.130">
    <property type="entry name" value="Ubiquitin-related"/>
    <property type="match status" value="1"/>
</dbReference>
<evidence type="ECO:0000256" key="2">
    <source>
        <dbReference type="ARBA" id="ARBA00022670"/>
    </source>
</evidence>
<dbReference type="PROSITE" id="PS50600">
    <property type="entry name" value="ULP_PROTEASE"/>
    <property type="match status" value="1"/>
</dbReference>
<name>A0ABD3DER1_9LAMI</name>
<keyword evidence="3" id="KW-0378">Hydrolase</keyword>
<sequence>MASASENLIGGDTQQEKMASASENLIGGDRRPNKWNLFQGQNTGLNKKAGQDLYQKIKEKNHIQPERRNGSKTRIRCNLDKFRTVLSSLTSHQKKVIEGTPFASLLDLQKGSLTLRRDLIKSIVRHFDYKKMTLQVCKGRETQEFPVTAEDFSSIMGLKNGEGESVEENGQPDADLLKKFCTLERNDKYKYIDINKVENELKNASEDNDIKQTFALISMHYIVCPTPAGKLGKNVLLRVNDVASLHDRQWATVGLNALKRGIETYTDGKGLEKNLGGCVLFLQLFCMKKRGFMDGLQISEISEKLTENFHKNWMIDHAPEKKRKKYLVDKIRKDLKDFLVQPEKVGLQLLLELDALNEKCKNAIAEASSQSAPIVNEEFSNCAWNASTSEDGISHSDYCRLRPGNCLNDNLMNSYIRYLEQKPPTNGAISDYRLFNTFFYPKLVDALSPKVIAADKMDSLKRWWDKDLFQKEYIVIPIFYKHHWSMVIVCMRNETDRPKPVILHLDSLHGTHNATRVHRIIKRFIEGEVNCDSSIETVDVQVPQQKNKYDCGLYALLFIEYFMEQAPKRMETEHTAMFGKDWFSETEVDVLRSRMKTCLPRKDFIPYERRHKKQKTNVEESSGATVVELISDDSPKPKAKAKSKAGKLDKEMRRLGVRSAFGTSFPRES</sequence>
<evidence type="ECO:0000256" key="1">
    <source>
        <dbReference type="ARBA" id="ARBA00005234"/>
    </source>
</evidence>
<dbReference type="AlphaFoldDB" id="A0ABD3DER1"/>
<gene>
    <name evidence="7" type="ORF">CASFOL_015495</name>
</gene>
<evidence type="ECO:0000256" key="4">
    <source>
        <dbReference type="ARBA" id="ARBA00022807"/>
    </source>
</evidence>
<comment type="similarity">
    <text evidence="1">Belongs to the peptidase C48 family.</text>
</comment>
<dbReference type="GO" id="GO:0008234">
    <property type="term" value="F:cysteine-type peptidase activity"/>
    <property type="evidence" value="ECO:0007669"/>
    <property type="project" value="UniProtKB-KW"/>
</dbReference>
<dbReference type="Pfam" id="PF02902">
    <property type="entry name" value="Peptidase_C48"/>
    <property type="match status" value="1"/>
</dbReference>
<comment type="caution">
    <text evidence="7">The sequence shown here is derived from an EMBL/GenBank/DDBJ whole genome shotgun (WGS) entry which is preliminary data.</text>
</comment>
<organism evidence="7 8">
    <name type="scientific">Castilleja foliolosa</name>
    <dbReference type="NCBI Taxonomy" id="1961234"/>
    <lineage>
        <taxon>Eukaryota</taxon>
        <taxon>Viridiplantae</taxon>
        <taxon>Streptophyta</taxon>
        <taxon>Embryophyta</taxon>
        <taxon>Tracheophyta</taxon>
        <taxon>Spermatophyta</taxon>
        <taxon>Magnoliopsida</taxon>
        <taxon>eudicotyledons</taxon>
        <taxon>Gunneridae</taxon>
        <taxon>Pentapetalae</taxon>
        <taxon>asterids</taxon>
        <taxon>lamiids</taxon>
        <taxon>Lamiales</taxon>
        <taxon>Orobanchaceae</taxon>
        <taxon>Pedicularideae</taxon>
        <taxon>Castillejinae</taxon>
        <taxon>Castilleja</taxon>
    </lineage>
</organism>